<sequence>MTDLHKNTITKTERFIRSIPELKGQAIRLERFGIDNLDSIQDLMNSMQDEYESIREDIVKIIKMSKPEAHSKNIQNLKMNTKWNQMSKEASLL</sequence>
<reference evidence="1 2" key="1">
    <citation type="submission" date="2019-05" db="EMBL/GenBank/DDBJ databases">
        <title>Emergence of the Ug99 lineage of the wheat stem rust pathogen through somatic hybridization.</title>
        <authorList>
            <person name="Li F."/>
            <person name="Upadhyaya N.M."/>
            <person name="Sperschneider J."/>
            <person name="Matny O."/>
            <person name="Nguyen-Phuc H."/>
            <person name="Mago R."/>
            <person name="Raley C."/>
            <person name="Miller M.E."/>
            <person name="Silverstein K.A.T."/>
            <person name="Henningsen E."/>
            <person name="Hirsch C.D."/>
            <person name="Visser B."/>
            <person name="Pretorius Z.A."/>
            <person name="Steffenson B.J."/>
            <person name="Schwessinger B."/>
            <person name="Dodds P.N."/>
            <person name="Figueroa M."/>
        </authorList>
    </citation>
    <scope>NUCLEOTIDE SEQUENCE [LARGE SCALE GENOMIC DNA]</scope>
    <source>
        <strain evidence="1">21-0</strain>
    </source>
</reference>
<dbReference type="EMBL" id="VSWC01000014">
    <property type="protein sequence ID" value="KAA1114854.1"/>
    <property type="molecule type" value="Genomic_DNA"/>
</dbReference>
<name>A0A5B0QPJ4_PUCGR</name>
<evidence type="ECO:0000313" key="2">
    <source>
        <dbReference type="Proteomes" id="UP000324748"/>
    </source>
</evidence>
<gene>
    <name evidence="1" type="ORF">PGT21_025462</name>
</gene>
<accession>A0A5B0QPJ4</accession>
<dbReference type="AlphaFoldDB" id="A0A5B0QPJ4"/>
<evidence type="ECO:0000313" key="1">
    <source>
        <dbReference type="EMBL" id="KAA1114854.1"/>
    </source>
</evidence>
<organism evidence="1 2">
    <name type="scientific">Puccinia graminis f. sp. tritici</name>
    <dbReference type="NCBI Taxonomy" id="56615"/>
    <lineage>
        <taxon>Eukaryota</taxon>
        <taxon>Fungi</taxon>
        <taxon>Dikarya</taxon>
        <taxon>Basidiomycota</taxon>
        <taxon>Pucciniomycotina</taxon>
        <taxon>Pucciniomycetes</taxon>
        <taxon>Pucciniales</taxon>
        <taxon>Pucciniaceae</taxon>
        <taxon>Puccinia</taxon>
    </lineage>
</organism>
<dbReference type="Proteomes" id="UP000324748">
    <property type="component" value="Unassembled WGS sequence"/>
</dbReference>
<comment type="caution">
    <text evidence="1">The sequence shown here is derived from an EMBL/GenBank/DDBJ whole genome shotgun (WGS) entry which is preliminary data.</text>
</comment>
<proteinExistence type="predicted"/>
<protein>
    <submittedName>
        <fullName evidence="1">Uncharacterized protein</fullName>
    </submittedName>
</protein>
<keyword evidence="2" id="KW-1185">Reference proteome</keyword>